<evidence type="ECO:0000256" key="4">
    <source>
        <dbReference type="ARBA" id="ARBA00022692"/>
    </source>
</evidence>
<organism evidence="10 11">
    <name type="scientific">Blastococcus haudaquaticus</name>
    <dbReference type="NCBI Taxonomy" id="1938745"/>
    <lineage>
        <taxon>Bacteria</taxon>
        <taxon>Bacillati</taxon>
        <taxon>Actinomycetota</taxon>
        <taxon>Actinomycetes</taxon>
        <taxon>Geodermatophilales</taxon>
        <taxon>Geodermatophilaceae</taxon>
        <taxon>Blastococcus</taxon>
    </lineage>
</organism>
<protein>
    <submittedName>
        <fullName evidence="10">Exosortase/archaeosortase family protein</fullName>
    </submittedName>
</protein>
<evidence type="ECO:0000256" key="5">
    <source>
        <dbReference type="ARBA" id="ARBA00022801"/>
    </source>
</evidence>
<accession>A0A286GXP0</accession>
<feature type="transmembrane region" description="Helical" evidence="9">
    <location>
        <begin position="88"/>
        <end position="111"/>
    </location>
</feature>
<dbReference type="NCBIfam" id="TIGR04178">
    <property type="entry name" value="exo_archaeo"/>
    <property type="match status" value="1"/>
</dbReference>
<evidence type="ECO:0000256" key="8">
    <source>
        <dbReference type="SAM" id="MobiDB-lite"/>
    </source>
</evidence>
<evidence type="ECO:0000256" key="2">
    <source>
        <dbReference type="ARBA" id="ARBA00022475"/>
    </source>
</evidence>
<evidence type="ECO:0000256" key="1">
    <source>
        <dbReference type="ARBA" id="ARBA00004651"/>
    </source>
</evidence>
<dbReference type="RefSeq" id="WP_097184260.1">
    <property type="nucleotide sequence ID" value="NZ_OCNK01000003.1"/>
</dbReference>
<evidence type="ECO:0000313" key="11">
    <source>
        <dbReference type="Proteomes" id="UP000219482"/>
    </source>
</evidence>
<evidence type="ECO:0000313" key="10">
    <source>
        <dbReference type="EMBL" id="SOE00251.1"/>
    </source>
</evidence>
<feature type="transmembrane region" description="Helical" evidence="9">
    <location>
        <begin position="158"/>
        <end position="180"/>
    </location>
</feature>
<dbReference type="OrthoDB" id="5180829at2"/>
<keyword evidence="6 9" id="KW-1133">Transmembrane helix</keyword>
<evidence type="ECO:0000256" key="6">
    <source>
        <dbReference type="ARBA" id="ARBA00022989"/>
    </source>
</evidence>
<feature type="compositionally biased region" description="Pro residues" evidence="8">
    <location>
        <begin position="368"/>
        <end position="380"/>
    </location>
</feature>
<dbReference type="InterPro" id="IPR026392">
    <property type="entry name" value="Exo/Archaeosortase_dom"/>
</dbReference>
<feature type="transmembrane region" description="Helical" evidence="9">
    <location>
        <begin position="24"/>
        <end position="44"/>
    </location>
</feature>
<feature type="region of interest" description="Disordered" evidence="8">
    <location>
        <begin position="189"/>
        <end position="217"/>
    </location>
</feature>
<dbReference type="GO" id="GO:0008233">
    <property type="term" value="F:peptidase activity"/>
    <property type="evidence" value="ECO:0007669"/>
    <property type="project" value="UniProtKB-KW"/>
</dbReference>
<feature type="transmembrane region" description="Helical" evidence="9">
    <location>
        <begin position="118"/>
        <end position="138"/>
    </location>
</feature>
<dbReference type="GO" id="GO:0006508">
    <property type="term" value="P:proteolysis"/>
    <property type="evidence" value="ECO:0007669"/>
    <property type="project" value="UniProtKB-KW"/>
</dbReference>
<dbReference type="Proteomes" id="UP000219482">
    <property type="component" value="Unassembled WGS sequence"/>
</dbReference>
<evidence type="ECO:0000256" key="3">
    <source>
        <dbReference type="ARBA" id="ARBA00022670"/>
    </source>
</evidence>
<keyword evidence="3" id="KW-0645">Protease</keyword>
<sequence>MTATVVPREIRGRVVVRGGARRRLVVLVELIVAVSICLVGYRYGATWFKEHEARWTVAILRFFGEERVSAAIPGHILMFRDDGQILDGAVTTSCSSILTVIGLTALTVSVLRKRRWHAVYGLAVGLVAVVIANDLRLIASALAGVHWGQPAMVLFHDWVGTVWTLAATLMGFLIMVWLTLPISERAEQDVAGRHTARRPNSWARPGLGYRTEEQEAGPNARRRTITGLMHRYVLPSRVSRRLAARREAGRIDYRIGHLPPEERAATVRALVADGLGAHIASLLAVATYEEDVTVLDALADAIAARQWEPVTNDRIAAVRLWARGWLFGRRSGRAEAAAEHAGLDDDTQQFAVPPDDDGTLVRSVRAIPPVPVPAPRPVPRQPERPAHPRSFARPAPGTAQTEDVR</sequence>
<feature type="region of interest" description="Disordered" evidence="8">
    <location>
        <begin position="339"/>
        <end position="405"/>
    </location>
</feature>
<keyword evidence="7 9" id="KW-0472">Membrane</keyword>
<evidence type="ECO:0000256" key="9">
    <source>
        <dbReference type="SAM" id="Phobius"/>
    </source>
</evidence>
<keyword evidence="5" id="KW-0378">Hydrolase</keyword>
<dbReference type="EMBL" id="OCNK01000003">
    <property type="protein sequence ID" value="SOE00251.1"/>
    <property type="molecule type" value="Genomic_DNA"/>
</dbReference>
<keyword evidence="4 9" id="KW-0812">Transmembrane</keyword>
<dbReference type="Pfam" id="PF09721">
    <property type="entry name" value="Exosortase_EpsH"/>
    <property type="match status" value="1"/>
</dbReference>
<proteinExistence type="predicted"/>
<name>A0A286GXP0_9ACTN</name>
<dbReference type="InterPro" id="IPR019127">
    <property type="entry name" value="Exosortase"/>
</dbReference>
<gene>
    <name evidence="10" type="ORF">SAMN06272739_2497</name>
</gene>
<keyword evidence="2" id="KW-1003">Cell membrane</keyword>
<reference evidence="11" key="1">
    <citation type="submission" date="2017-09" db="EMBL/GenBank/DDBJ databases">
        <authorList>
            <person name="Varghese N."/>
            <person name="Submissions S."/>
        </authorList>
    </citation>
    <scope>NUCLEOTIDE SEQUENCE [LARGE SCALE GENOMIC DNA]</scope>
    <source>
        <strain evidence="11">DSM 44270</strain>
    </source>
</reference>
<comment type="subcellular location">
    <subcellularLocation>
        <location evidence="1">Cell membrane</location>
        <topology evidence="1">Multi-pass membrane protein</topology>
    </subcellularLocation>
</comment>
<dbReference type="AlphaFoldDB" id="A0A286GXP0"/>
<evidence type="ECO:0000256" key="7">
    <source>
        <dbReference type="ARBA" id="ARBA00023136"/>
    </source>
</evidence>
<keyword evidence="11" id="KW-1185">Reference proteome</keyword>
<dbReference type="GO" id="GO:0005886">
    <property type="term" value="C:plasma membrane"/>
    <property type="evidence" value="ECO:0007669"/>
    <property type="project" value="UniProtKB-SubCell"/>
</dbReference>